<keyword evidence="8" id="KW-0539">Nucleus</keyword>
<dbReference type="PANTHER" id="PTHR14865">
    <property type="entry name" value="CST COMPLEX SUBUNIT CTC1"/>
    <property type="match status" value="1"/>
</dbReference>
<dbReference type="Proteomes" id="UP000515156">
    <property type="component" value="Chromosome 14"/>
</dbReference>
<dbReference type="GO" id="GO:0010833">
    <property type="term" value="P:telomere maintenance via telomere lengthening"/>
    <property type="evidence" value="ECO:0007669"/>
    <property type="project" value="TreeGrafter"/>
</dbReference>
<evidence type="ECO:0000256" key="5">
    <source>
        <dbReference type="ARBA" id="ARBA00022454"/>
    </source>
</evidence>
<sequence>MAEVTCGSMEAREAGASCAVSAGLCGPHRTEECWLQAGCTFAERWLFTEGPSLAEDIQQFREGILRCLCRSGKQEEGRLGLPVSYSFVSVSELKSQQRSPCCSHLFWSTDQYNKWTRQGEALLHNQKALPRACLLLIGYLTDQASVEKARRVDGSLYVRDKSSAMPCEMLHFSLDLLDQLLLFPGWSYLPAQHSSGGYLEILAPPISISPKPERLISSEGQPINVLYPHAAVQLLHTRTEGRFPPVNVAGELCRYSSLLDLRGRIFFTLFLKCFSTDHCVPVLVQMRDVHFLQRPSPHFPLVVLCCCLQSVILIQEFSSLCSAHQPFYTSRNLFVSLLLKHHLGLPQYLWLVKTVKDLQDKFCPHFIKQHQLEASVGTIAHRITEEVLVPILRSLSPSEHRCRNVEEEIAVVEQHQCPLTKYSPLKGPCEVLSLSQLYADAERQGWERLCLPQLLPSSQAQYMNTQELNRSLAWSFLTLDAQDFQPQCILLGVLRSSSRSGSLQLQDESRSVPCLIIKRGRACCSHFTDTGFIGNMLLMERFQVVVERFIRSDFPSWRQLASPEYVREKRSRVYIQFYMEDAVNLGQSGAVSRLHQLPREVKLQSAPHEIPAEPVASKDQPSKRQAEPDPSFHVPLKAKVARVMEAGEATRTEHLGDAEATCAEHQGGGKSDEIGRQGSVSQLFLLVHKEGLLLRNCTPIQGDGTRDIGQQERLTLQLSFQATVVWVGKPRAEPGDTQESPEIIDGDWERLREPQRVLLLFTGKSIRWFPVLHPDCLYRLIIPRCSDVGVFKRLCAPTVPVKTQHLFNCPLLLVVPENWKLHYVTLLESLIEHQDLYQTLARGRPELHSVAEILQPKFTRSLVSFVGEIAERTLCEPERKSWIPTSLSKGRDEGVFLPWEYTLKLTVRDTSSSRSTLHVYINSSVPLLLGLLPKAQVHFYNLERKTSKLNNVYCKFVACSSFSVMELPSHPALRSAALDSESPPPDSSLPMMFLSQLMLQPEQSSRGRSVCHVVCVLSLGLNWLCSHCGSAFVNGSCSRTGPTCSSKTPVFQAYAKIIIEDGSTEAHVMCRNHQVSALLHLPPSEWEGLQQHVLKKGHVYIHHRGWSVEHKCTEAPDEDLLTKYLRKLCLSPLICRPVLLSFRPHQQGKEASHTDSVQTRTFGLGRYEYRTHIPAPLLLMCLELQEVDYKALCHLSSHRIRMAGLGLLPAPECSATRPP</sequence>
<accession>A0A6P7WZY7</accession>
<protein>
    <recommendedName>
        <fullName evidence="4">CST complex subunit CTC1</fullName>
    </recommendedName>
</protein>
<dbReference type="GeneID" id="115458126"/>
<evidence type="ECO:0000256" key="6">
    <source>
        <dbReference type="ARBA" id="ARBA00022895"/>
    </source>
</evidence>
<comment type="subcellular location">
    <subcellularLocation>
        <location evidence="2">Chromosome</location>
        <location evidence="2">Telomere</location>
    </subcellularLocation>
    <subcellularLocation>
        <location evidence="1">Nucleus</location>
    </subcellularLocation>
</comment>
<evidence type="ECO:0000256" key="9">
    <source>
        <dbReference type="SAM" id="MobiDB-lite"/>
    </source>
</evidence>
<evidence type="ECO:0000256" key="2">
    <source>
        <dbReference type="ARBA" id="ARBA00004574"/>
    </source>
</evidence>
<keyword evidence="10" id="KW-1185">Reference proteome</keyword>
<dbReference type="GO" id="GO:0042162">
    <property type="term" value="F:telomeric DNA binding"/>
    <property type="evidence" value="ECO:0007669"/>
    <property type="project" value="TreeGrafter"/>
</dbReference>
<evidence type="ECO:0000256" key="7">
    <source>
        <dbReference type="ARBA" id="ARBA00023125"/>
    </source>
</evidence>
<feature type="region of interest" description="Disordered" evidence="9">
    <location>
        <begin position="652"/>
        <end position="674"/>
    </location>
</feature>
<gene>
    <name evidence="11" type="primary">CTC1</name>
</gene>
<dbReference type="CTD" id="80169"/>
<dbReference type="GO" id="GO:0003697">
    <property type="term" value="F:single-stranded DNA binding"/>
    <property type="evidence" value="ECO:0007669"/>
    <property type="project" value="InterPro"/>
</dbReference>
<dbReference type="Pfam" id="PF15489">
    <property type="entry name" value="CTC1"/>
    <property type="match status" value="1"/>
</dbReference>
<evidence type="ECO:0000256" key="4">
    <source>
        <dbReference type="ARBA" id="ARBA00016175"/>
    </source>
</evidence>
<proteinExistence type="inferred from homology"/>
<dbReference type="GO" id="GO:1990879">
    <property type="term" value="C:CST complex"/>
    <property type="evidence" value="ECO:0007669"/>
    <property type="project" value="TreeGrafter"/>
</dbReference>
<reference evidence="11" key="1">
    <citation type="submission" date="2025-08" db="UniProtKB">
        <authorList>
            <consortium name="RefSeq"/>
        </authorList>
    </citation>
    <scope>IDENTIFICATION</scope>
</reference>
<keyword evidence="6" id="KW-0779">Telomere</keyword>
<feature type="region of interest" description="Disordered" evidence="9">
    <location>
        <begin position="604"/>
        <end position="634"/>
    </location>
</feature>
<organism evidence="10 11">
    <name type="scientific">Microcaecilia unicolor</name>
    <dbReference type="NCBI Taxonomy" id="1415580"/>
    <lineage>
        <taxon>Eukaryota</taxon>
        <taxon>Metazoa</taxon>
        <taxon>Chordata</taxon>
        <taxon>Craniata</taxon>
        <taxon>Vertebrata</taxon>
        <taxon>Euteleostomi</taxon>
        <taxon>Amphibia</taxon>
        <taxon>Gymnophiona</taxon>
        <taxon>Siphonopidae</taxon>
        <taxon>Microcaecilia</taxon>
    </lineage>
</organism>
<dbReference type="RefSeq" id="XP_030043835.1">
    <property type="nucleotide sequence ID" value="XM_030187975.1"/>
</dbReference>
<dbReference type="AlphaFoldDB" id="A0A6P7WZY7"/>
<evidence type="ECO:0000256" key="8">
    <source>
        <dbReference type="ARBA" id="ARBA00023242"/>
    </source>
</evidence>
<dbReference type="InterPro" id="IPR042617">
    <property type="entry name" value="CTC1-like"/>
</dbReference>
<dbReference type="GO" id="GO:0045740">
    <property type="term" value="P:positive regulation of DNA replication"/>
    <property type="evidence" value="ECO:0007669"/>
    <property type="project" value="TreeGrafter"/>
</dbReference>
<keyword evidence="5" id="KW-0158">Chromosome</keyword>
<evidence type="ECO:0000313" key="10">
    <source>
        <dbReference type="Proteomes" id="UP000515156"/>
    </source>
</evidence>
<keyword evidence="7" id="KW-0238">DNA-binding</keyword>
<comment type="similarity">
    <text evidence="3">Belongs to the CTC1 family.</text>
</comment>
<evidence type="ECO:0000313" key="11">
    <source>
        <dbReference type="RefSeq" id="XP_030043835.1"/>
    </source>
</evidence>
<dbReference type="InterPro" id="IPR029156">
    <property type="entry name" value="CTC1"/>
</dbReference>
<dbReference type="PANTHER" id="PTHR14865:SF2">
    <property type="entry name" value="CST COMPLEX SUBUNIT CTC1"/>
    <property type="match status" value="1"/>
</dbReference>
<evidence type="ECO:0000256" key="1">
    <source>
        <dbReference type="ARBA" id="ARBA00004123"/>
    </source>
</evidence>
<name>A0A6P7WZY7_9AMPH</name>
<evidence type="ECO:0000256" key="3">
    <source>
        <dbReference type="ARBA" id="ARBA00006332"/>
    </source>
</evidence>